<organism evidence="6 7">
    <name type="scientific">Artemisia annua</name>
    <name type="common">Sweet wormwood</name>
    <dbReference type="NCBI Taxonomy" id="35608"/>
    <lineage>
        <taxon>Eukaryota</taxon>
        <taxon>Viridiplantae</taxon>
        <taxon>Streptophyta</taxon>
        <taxon>Embryophyta</taxon>
        <taxon>Tracheophyta</taxon>
        <taxon>Spermatophyta</taxon>
        <taxon>Magnoliopsida</taxon>
        <taxon>eudicotyledons</taxon>
        <taxon>Gunneridae</taxon>
        <taxon>Pentapetalae</taxon>
        <taxon>asterids</taxon>
        <taxon>campanulids</taxon>
        <taxon>Asterales</taxon>
        <taxon>Asteraceae</taxon>
        <taxon>Asteroideae</taxon>
        <taxon>Anthemideae</taxon>
        <taxon>Artemisiinae</taxon>
        <taxon>Artemisia</taxon>
    </lineage>
</organism>
<keyword evidence="1" id="KW-0112">Calmodulin-binding</keyword>
<reference evidence="6 7" key="1">
    <citation type="journal article" date="2018" name="Mol. Plant">
        <title>The genome of Artemisia annua provides insight into the evolution of Asteraceae family and artemisinin biosynthesis.</title>
        <authorList>
            <person name="Shen Q."/>
            <person name="Zhang L."/>
            <person name="Liao Z."/>
            <person name="Wang S."/>
            <person name="Yan T."/>
            <person name="Shi P."/>
            <person name="Liu M."/>
            <person name="Fu X."/>
            <person name="Pan Q."/>
            <person name="Wang Y."/>
            <person name="Lv Z."/>
            <person name="Lu X."/>
            <person name="Zhang F."/>
            <person name="Jiang W."/>
            <person name="Ma Y."/>
            <person name="Chen M."/>
            <person name="Hao X."/>
            <person name="Li L."/>
            <person name="Tang Y."/>
            <person name="Lv G."/>
            <person name="Zhou Y."/>
            <person name="Sun X."/>
            <person name="Brodelius P.E."/>
            <person name="Rose J.K.C."/>
            <person name="Tang K."/>
        </authorList>
    </citation>
    <scope>NUCLEOTIDE SEQUENCE [LARGE SCALE GENOMIC DNA]</scope>
    <source>
        <strain evidence="7">cv. Huhao1</strain>
        <tissue evidence="6">Leaf</tissue>
    </source>
</reference>
<name>A0A2U1PZS3_ARTAN</name>
<dbReference type="Proteomes" id="UP000245207">
    <property type="component" value="Unassembled WGS sequence"/>
</dbReference>
<evidence type="ECO:0000313" key="6">
    <source>
        <dbReference type="EMBL" id="PWA91183.1"/>
    </source>
</evidence>
<feature type="domain" description="DUF4005" evidence="5">
    <location>
        <begin position="256"/>
        <end position="315"/>
    </location>
</feature>
<dbReference type="CDD" id="cd23767">
    <property type="entry name" value="IQCD"/>
    <property type="match status" value="1"/>
</dbReference>
<evidence type="ECO:0000256" key="3">
    <source>
        <dbReference type="ARBA" id="ARBA00024378"/>
    </source>
</evidence>
<dbReference type="STRING" id="35608.A0A2U1PZS3"/>
<evidence type="ECO:0000256" key="1">
    <source>
        <dbReference type="ARBA" id="ARBA00022860"/>
    </source>
</evidence>
<dbReference type="GO" id="GO:0005516">
    <property type="term" value="F:calmodulin binding"/>
    <property type="evidence" value="ECO:0007669"/>
    <property type="project" value="UniProtKB-KW"/>
</dbReference>
<dbReference type="OrthoDB" id="1704267at2759"/>
<feature type="compositionally biased region" description="Basic and acidic residues" evidence="4">
    <location>
        <begin position="24"/>
        <end position="33"/>
    </location>
</feature>
<accession>A0A2U1PZS3</accession>
<feature type="region of interest" description="Disordered" evidence="4">
    <location>
        <begin position="24"/>
        <end position="52"/>
    </location>
</feature>
<comment type="similarity">
    <text evidence="2">Belongs to the IQD family.</text>
</comment>
<dbReference type="PANTHER" id="PTHR32295">
    <property type="entry name" value="IQ-DOMAIN 5-RELATED"/>
    <property type="match status" value="1"/>
</dbReference>
<evidence type="ECO:0000256" key="4">
    <source>
        <dbReference type="SAM" id="MobiDB-lite"/>
    </source>
</evidence>
<proteinExistence type="inferred from homology"/>
<comment type="subunit">
    <text evidence="3">Binds to multiple calmodulin (CaM) in the presence of Ca(2+) and CaM-like proteins.</text>
</comment>
<dbReference type="AlphaFoldDB" id="A0A2U1PZS3"/>
<gene>
    <name evidence="6" type="ORF">CTI12_AA092710</name>
</gene>
<dbReference type="Pfam" id="PF00612">
    <property type="entry name" value="IQ"/>
    <property type="match status" value="2"/>
</dbReference>
<sequence length="376" mass="42270">MAHVLCVYIHVWFKALFGLKKERKQSDSGERKNNPSCIPRSPRGYPASSPDDTPLIKPSYGRELNRRAIDVVVASTHAANVAFVAAQAAVKYVEFTSENLNISAAITIQTMFRGYLARKALKALKSLMKLQAYVRGYLVMKGATETCQGMEAMLKVISRACSQRSRLQDDKYSRRSIRRVSESRSRRMSSSFQIPNDARLNFVEVSTQRPKSKLTRNNTWALAADSKAHTPSPFLSHSHRYSLPNISTHHEFESRISTSHNTPRFAYSSGPNDYESIYKQVTRDDSFTSHPGYMANTESFRAKVRSQSAPKQRVGLNKRVGPSDVACGPCMEKSKSRSPSPILVNNFKNFIMSRIGSLKMVTGSEYGKRKGFVYDN</sequence>
<dbReference type="PROSITE" id="PS50096">
    <property type="entry name" value="IQ"/>
    <property type="match status" value="2"/>
</dbReference>
<dbReference type="SMART" id="SM00015">
    <property type="entry name" value="IQ"/>
    <property type="match status" value="2"/>
</dbReference>
<comment type="caution">
    <text evidence="6">The sequence shown here is derived from an EMBL/GenBank/DDBJ whole genome shotgun (WGS) entry which is preliminary data.</text>
</comment>
<dbReference type="InterPro" id="IPR025064">
    <property type="entry name" value="DUF4005"/>
</dbReference>
<dbReference type="InterPro" id="IPR000048">
    <property type="entry name" value="IQ_motif_EF-hand-BS"/>
</dbReference>
<evidence type="ECO:0000256" key="2">
    <source>
        <dbReference type="ARBA" id="ARBA00024341"/>
    </source>
</evidence>
<dbReference type="Pfam" id="PF13178">
    <property type="entry name" value="DUF4005"/>
    <property type="match status" value="1"/>
</dbReference>
<dbReference type="PANTHER" id="PTHR32295:SF217">
    <property type="entry name" value="IQ MOTIF, EF-HAND BINDING PROTEIN"/>
    <property type="match status" value="1"/>
</dbReference>
<keyword evidence="7" id="KW-1185">Reference proteome</keyword>
<evidence type="ECO:0000313" key="7">
    <source>
        <dbReference type="Proteomes" id="UP000245207"/>
    </source>
</evidence>
<evidence type="ECO:0000259" key="5">
    <source>
        <dbReference type="Pfam" id="PF13178"/>
    </source>
</evidence>
<protein>
    <recommendedName>
        <fullName evidence="5">DUF4005 domain-containing protein</fullName>
    </recommendedName>
</protein>
<dbReference type="Gene3D" id="1.20.5.190">
    <property type="match status" value="1"/>
</dbReference>
<dbReference type="EMBL" id="PKPP01000565">
    <property type="protein sequence ID" value="PWA91183.1"/>
    <property type="molecule type" value="Genomic_DNA"/>
</dbReference>